<dbReference type="AlphaFoldDB" id="A0A699JU93"/>
<accession>A0A699JU93</accession>
<dbReference type="EMBL" id="BKCJ010443727">
    <property type="protein sequence ID" value="GFA54959.1"/>
    <property type="molecule type" value="Genomic_DNA"/>
</dbReference>
<sequence>MFLRLFSNTSPTFVTRMEAAIYYRRKEMAFKNFIIKGIDSEFNFLSNELTDDIRAGSLSISVNNETQLLS</sequence>
<name>A0A699JU93_TANCI</name>
<organism evidence="1">
    <name type="scientific">Tanacetum cinerariifolium</name>
    <name type="common">Dalmatian daisy</name>
    <name type="synonym">Chrysanthemum cinerariifolium</name>
    <dbReference type="NCBI Taxonomy" id="118510"/>
    <lineage>
        <taxon>Eukaryota</taxon>
        <taxon>Viridiplantae</taxon>
        <taxon>Streptophyta</taxon>
        <taxon>Embryophyta</taxon>
        <taxon>Tracheophyta</taxon>
        <taxon>Spermatophyta</taxon>
        <taxon>Magnoliopsida</taxon>
        <taxon>eudicotyledons</taxon>
        <taxon>Gunneridae</taxon>
        <taxon>Pentapetalae</taxon>
        <taxon>asterids</taxon>
        <taxon>campanulids</taxon>
        <taxon>Asterales</taxon>
        <taxon>Asteraceae</taxon>
        <taxon>Asteroideae</taxon>
        <taxon>Anthemideae</taxon>
        <taxon>Anthemidinae</taxon>
        <taxon>Tanacetum</taxon>
    </lineage>
</organism>
<protein>
    <submittedName>
        <fullName evidence="1">Uncharacterized protein</fullName>
    </submittedName>
</protein>
<gene>
    <name evidence="1" type="ORF">Tci_626931</name>
</gene>
<proteinExistence type="predicted"/>
<reference evidence="1" key="1">
    <citation type="journal article" date="2019" name="Sci. Rep.">
        <title>Draft genome of Tanacetum cinerariifolium, the natural source of mosquito coil.</title>
        <authorList>
            <person name="Yamashiro T."/>
            <person name="Shiraishi A."/>
            <person name="Satake H."/>
            <person name="Nakayama K."/>
        </authorList>
    </citation>
    <scope>NUCLEOTIDE SEQUENCE</scope>
</reference>
<evidence type="ECO:0000313" key="1">
    <source>
        <dbReference type="EMBL" id="GFA54959.1"/>
    </source>
</evidence>
<comment type="caution">
    <text evidence="1">The sequence shown here is derived from an EMBL/GenBank/DDBJ whole genome shotgun (WGS) entry which is preliminary data.</text>
</comment>